<dbReference type="AlphaFoldDB" id="A0A182D031"/>
<organism evidence="2">
    <name type="scientific">Blastochloris viridis</name>
    <name type="common">Rhodopseudomonas viridis</name>
    <dbReference type="NCBI Taxonomy" id="1079"/>
    <lineage>
        <taxon>Bacteria</taxon>
        <taxon>Pseudomonadati</taxon>
        <taxon>Pseudomonadota</taxon>
        <taxon>Alphaproteobacteria</taxon>
        <taxon>Hyphomicrobiales</taxon>
        <taxon>Blastochloridaceae</taxon>
        <taxon>Blastochloris</taxon>
    </lineage>
</organism>
<evidence type="ECO:0000256" key="1">
    <source>
        <dbReference type="SAM" id="MobiDB-lite"/>
    </source>
</evidence>
<sequence>MGRHRAGPGERESTGGCAKQERARQHRPEPSGAMSGSDTTNHHPSSC</sequence>
<evidence type="ECO:0000313" key="2">
    <source>
        <dbReference type="EMBL" id="BAR98241.1"/>
    </source>
</evidence>
<accession>A0A182D031</accession>
<feature type="compositionally biased region" description="Polar residues" evidence="1">
    <location>
        <begin position="34"/>
        <end position="47"/>
    </location>
</feature>
<name>A0A182D031_BLAVI</name>
<feature type="compositionally biased region" description="Basic and acidic residues" evidence="1">
    <location>
        <begin position="7"/>
        <end position="29"/>
    </location>
</feature>
<reference evidence="2" key="1">
    <citation type="journal article" date="2015" name="Genome Announc.">
        <title>Complete Genome Sequence of the Bacteriochlorophyll b-Producing Photosynthetic Bacterium Blastochloris viridis.</title>
        <authorList>
            <person name="Tsukatani Y."/>
            <person name="Hirose Y."/>
            <person name="Harada J."/>
            <person name="Misawa N."/>
            <person name="Mori K."/>
            <person name="Inoue K."/>
            <person name="Tamiaki H."/>
        </authorList>
    </citation>
    <scope>NUCLEOTIDE SEQUENCE [LARGE SCALE GENOMIC DNA]</scope>
    <source>
        <strain evidence="2">DSM 133</strain>
    </source>
</reference>
<protein>
    <submittedName>
        <fullName evidence="2">Uncharacterized protein</fullName>
    </submittedName>
</protein>
<proteinExistence type="predicted"/>
<feature type="region of interest" description="Disordered" evidence="1">
    <location>
        <begin position="1"/>
        <end position="47"/>
    </location>
</feature>
<gene>
    <name evidence="2" type="ORF">BV133_648</name>
</gene>
<dbReference type="EMBL" id="AP014854">
    <property type="protein sequence ID" value="BAR98241.1"/>
    <property type="molecule type" value="Genomic_DNA"/>
</dbReference>